<protein>
    <submittedName>
        <fullName evidence="2">FAD/NAD(P)-binding domain-containing protein</fullName>
    </submittedName>
</protein>
<accession>A0A2J6RPW6</accession>
<dbReference type="PANTHER" id="PTHR42877">
    <property type="entry name" value="L-ORNITHINE N(5)-MONOOXYGENASE-RELATED"/>
    <property type="match status" value="1"/>
</dbReference>
<dbReference type="PANTHER" id="PTHR42877:SF12">
    <property type="entry name" value="MONOOXYGENASE"/>
    <property type="match status" value="1"/>
</dbReference>
<reference evidence="2 3" key="1">
    <citation type="submission" date="2016-04" db="EMBL/GenBank/DDBJ databases">
        <title>A degradative enzymes factory behind the ericoid mycorrhizal symbiosis.</title>
        <authorList>
            <consortium name="DOE Joint Genome Institute"/>
            <person name="Martino E."/>
            <person name="Morin E."/>
            <person name="Grelet G."/>
            <person name="Kuo A."/>
            <person name="Kohler A."/>
            <person name="Daghino S."/>
            <person name="Barry K."/>
            <person name="Choi C."/>
            <person name="Cichocki N."/>
            <person name="Clum A."/>
            <person name="Copeland A."/>
            <person name="Hainaut M."/>
            <person name="Haridas S."/>
            <person name="Labutti K."/>
            <person name="Lindquist E."/>
            <person name="Lipzen A."/>
            <person name="Khouja H.-R."/>
            <person name="Murat C."/>
            <person name="Ohm R."/>
            <person name="Olson A."/>
            <person name="Spatafora J."/>
            <person name="Veneault-Fourrey C."/>
            <person name="Henrissat B."/>
            <person name="Grigoriev I."/>
            <person name="Martin F."/>
            <person name="Perotto S."/>
        </authorList>
    </citation>
    <scope>NUCLEOTIDE SEQUENCE [LARGE SCALE GENOMIC DNA]</scope>
    <source>
        <strain evidence="2 3">F</strain>
    </source>
</reference>
<sequence length="570" mass="64049">MVSNMAETSGSTSSVYKVLEQPLGTARHVRIITIGAGASGISMIYTLRTSLINYTHTVYEKNPQVGGTWYENRYPGCKCDIPAHNYQYSWKPNPEWKSFFGSAEEINAYFRRVCEEDDLGKEIKTEHSVVEAKWNEKGIWELKVEDLRNGVVFDDYCHFLLNASGILNNWKWPQIPGLQDFKGELIHSANWPEKYEYSGKKVAVIGNGSSGVQIVPALQPDVSELVHFFRSPTWVAPPTYKTWKTGKAAEVLGNLEMDGEVFSPAQIEKFKTSPKYYLEFVKAVEQQINSRFPMLLKDSEAQAQAFKMLSVYMTTLLKNDERLCKALIPSFPVGCRRLTPGPGYLESLTQNNVRVITDSIVKVVPAGLEISTGEVIEFDSLICATGFDLSFRPRFPLIGRKENLQDLWTDNLPRAYMSCAVPDFPNFFMFLGPSSPIGHGSVITITEHISKYIASIIQKCQTEGIVSLSPSHEALDAYSAHIDAFMPRTAWAGTCRSWFKDGRETGPVTVLHPGSRIHWFHMLERFRGEDFEFTYEDGQMFGYLGNGFSTKELAGGGDPTWYLGTLGAEI</sequence>
<organism evidence="2 3">
    <name type="scientific">Hyaloscypha variabilis (strain UAMH 11265 / GT02V1 / F)</name>
    <name type="common">Meliniomyces variabilis</name>
    <dbReference type="NCBI Taxonomy" id="1149755"/>
    <lineage>
        <taxon>Eukaryota</taxon>
        <taxon>Fungi</taxon>
        <taxon>Dikarya</taxon>
        <taxon>Ascomycota</taxon>
        <taxon>Pezizomycotina</taxon>
        <taxon>Leotiomycetes</taxon>
        <taxon>Helotiales</taxon>
        <taxon>Hyaloscyphaceae</taxon>
        <taxon>Hyaloscypha</taxon>
        <taxon>Hyaloscypha variabilis</taxon>
    </lineage>
</organism>
<dbReference type="InterPro" id="IPR036188">
    <property type="entry name" value="FAD/NAD-bd_sf"/>
</dbReference>
<gene>
    <name evidence="2" type="ORF">L207DRAFT_341359</name>
</gene>
<dbReference type="EMBL" id="KZ613945">
    <property type="protein sequence ID" value="PMD40555.1"/>
    <property type="molecule type" value="Genomic_DNA"/>
</dbReference>
<dbReference type="SUPFAM" id="SSF51905">
    <property type="entry name" value="FAD/NAD(P)-binding domain"/>
    <property type="match status" value="2"/>
</dbReference>
<comment type="similarity">
    <text evidence="1">Belongs to the FAD-binding monooxygenase family.</text>
</comment>
<dbReference type="OrthoDB" id="74360at2759"/>
<dbReference type="Proteomes" id="UP000235786">
    <property type="component" value="Unassembled WGS sequence"/>
</dbReference>
<keyword evidence="3" id="KW-1185">Reference proteome</keyword>
<dbReference type="Gene3D" id="3.50.50.60">
    <property type="entry name" value="FAD/NAD(P)-binding domain"/>
    <property type="match status" value="2"/>
</dbReference>
<name>A0A2J6RPW6_HYAVF</name>
<evidence type="ECO:0000313" key="2">
    <source>
        <dbReference type="EMBL" id="PMD40555.1"/>
    </source>
</evidence>
<dbReference type="AlphaFoldDB" id="A0A2J6RPW6"/>
<evidence type="ECO:0000313" key="3">
    <source>
        <dbReference type="Proteomes" id="UP000235786"/>
    </source>
</evidence>
<proteinExistence type="inferred from homology"/>
<evidence type="ECO:0000256" key="1">
    <source>
        <dbReference type="ARBA" id="ARBA00010139"/>
    </source>
</evidence>
<dbReference type="InterPro" id="IPR051209">
    <property type="entry name" value="FAD-bind_Monooxygenase_sf"/>
</dbReference>
<dbReference type="Pfam" id="PF13450">
    <property type="entry name" value="NAD_binding_8"/>
    <property type="match status" value="1"/>
</dbReference>